<protein>
    <recommendedName>
        <fullName evidence="3">M23ase beta-sheet core domain-containing protein</fullName>
    </recommendedName>
</protein>
<dbReference type="SUPFAM" id="SSF51261">
    <property type="entry name" value="Duplicated hybrid motif"/>
    <property type="match status" value="1"/>
</dbReference>
<feature type="transmembrane region" description="Helical" evidence="2">
    <location>
        <begin position="32"/>
        <end position="58"/>
    </location>
</feature>
<dbReference type="Gene3D" id="2.70.70.10">
    <property type="entry name" value="Glucose Permease (Domain IIA)"/>
    <property type="match status" value="1"/>
</dbReference>
<dbReference type="PANTHER" id="PTHR21666">
    <property type="entry name" value="PEPTIDASE-RELATED"/>
    <property type="match status" value="1"/>
</dbReference>
<feature type="coiled-coil region" evidence="1">
    <location>
        <begin position="61"/>
        <end position="88"/>
    </location>
</feature>
<keyword evidence="2" id="KW-1133">Transmembrane helix</keyword>
<dbReference type="PANTHER" id="PTHR21666:SF286">
    <property type="entry name" value="LIPOPROTEIN NLPD"/>
    <property type="match status" value="1"/>
</dbReference>
<comment type="caution">
    <text evidence="4">The sequence shown here is derived from an EMBL/GenBank/DDBJ whole genome shotgun (WGS) entry which is preliminary data.</text>
</comment>
<sequence length="248" mass="27616">MSIWQNGITIIISPHGPGRDRSIHISALGLRVITLLLLLLLATVLYLGLIYGRVYYLAIQSARYRRMNEEMKRSIARLEEIRIHLRESDAYRRKLFDLLGIKKTPPPINLDEILGVGSSSKEALVFVNRSNVPSILPVRGFISRGYTPDHPAIDIAASEGTPVVAPADGFVRDVGWDSIYGNYIIIDHGKYSTFFGHLYQSNAAIGEKVATGKVIGYVGSTGISSSPHLHYEVRLNGRPVDPRTYFIR</sequence>
<name>A0A660SKA8_UNCW3</name>
<evidence type="ECO:0000256" key="2">
    <source>
        <dbReference type="SAM" id="Phobius"/>
    </source>
</evidence>
<dbReference type="CDD" id="cd12797">
    <property type="entry name" value="M23_peptidase"/>
    <property type="match status" value="1"/>
</dbReference>
<keyword evidence="1" id="KW-0175">Coiled coil</keyword>
<dbReference type="GO" id="GO:0004222">
    <property type="term" value="F:metalloendopeptidase activity"/>
    <property type="evidence" value="ECO:0007669"/>
    <property type="project" value="TreeGrafter"/>
</dbReference>
<accession>A0A660SKA8</accession>
<evidence type="ECO:0000259" key="3">
    <source>
        <dbReference type="Pfam" id="PF01551"/>
    </source>
</evidence>
<feature type="domain" description="M23ase beta-sheet core" evidence="3">
    <location>
        <begin position="150"/>
        <end position="242"/>
    </location>
</feature>
<gene>
    <name evidence="4" type="ORF">DRP53_05255</name>
</gene>
<dbReference type="InterPro" id="IPR016047">
    <property type="entry name" value="M23ase_b-sheet_dom"/>
</dbReference>
<organism evidence="4 5">
    <name type="scientific">candidate division WOR-3 bacterium</name>
    <dbReference type="NCBI Taxonomy" id="2052148"/>
    <lineage>
        <taxon>Bacteria</taxon>
        <taxon>Bacteria division WOR-3</taxon>
    </lineage>
</organism>
<evidence type="ECO:0000256" key="1">
    <source>
        <dbReference type="SAM" id="Coils"/>
    </source>
</evidence>
<evidence type="ECO:0000313" key="5">
    <source>
        <dbReference type="Proteomes" id="UP000268469"/>
    </source>
</evidence>
<reference evidence="4 5" key="1">
    <citation type="submission" date="2018-06" db="EMBL/GenBank/DDBJ databases">
        <title>Extensive metabolic versatility and redundancy in microbially diverse, dynamic hydrothermal sediments.</title>
        <authorList>
            <person name="Dombrowski N."/>
            <person name="Teske A."/>
            <person name="Baker B.J."/>
        </authorList>
    </citation>
    <scope>NUCLEOTIDE SEQUENCE [LARGE SCALE GENOMIC DNA]</scope>
    <source>
        <strain evidence="4">B36_G15</strain>
    </source>
</reference>
<dbReference type="Pfam" id="PF01551">
    <property type="entry name" value="Peptidase_M23"/>
    <property type="match status" value="1"/>
</dbReference>
<dbReference type="InterPro" id="IPR050570">
    <property type="entry name" value="Cell_wall_metabolism_enzyme"/>
</dbReference>
<dbReference type="InterPro" id="IPR011055">
    <property type="entry name" value="Dup_hybrid_motif"/>
</dbReference>
<proteinExistence type="predicted"/>
<dbReference type="Proteomes" id="UP000268469">
    <property type="component" value="Unassembled WGS sequence"/>
</dbReference>
<evidence type="ECO:0000313" key="4">
    <source>
        <dbReference type="EMBL" id="RKX70390.1"/>
    </source>
</evidence>
<dbReference type="EMBL" id="QNBE01000041">
    <property type="protein sequence ID" value="RKX70390.1"/>
    <property type="molecule type" value="Genomic_DNA"/>
</dbReference>
<keyword evidence="2" id="KW-0812">Transmembrane</keyword>
<keyword evidence="2" id="KW-0472">Membrane</keyword>
<dbReference type="AlphaFoldDB" id="A0A660SKA8"/>